<name>A0A7C9UTC7_9PROT</name>
<dbReference type="Pfam" id="PF13385">
    <property type="entry name" value="Laminin_G_3"/>
    <property type="match status" value="1"/>
</dbReference>
<dbReference type="RefSeq" id="WP_163677317.1">
    <property type="nucleotide sequence ID" value="NZ_JAAIYP010000034.1"/>
</dbReference>
<dbReference type="Proteomes" id="UP000480684">
    <property type="component" value="Unassembled WGS sequence"/>
</dbReference>
<reference evidence="1 2" key="1">
    <citation type="submission" date="2020-02" db="EMBL/GenBank/DDBJ databases">
        <authorList>
            <person name="Dziuba M."/>
            <person name="Kuznetsov B."/>
            <person name="Mardanov A."/>
            <person name="Ravin N."/>
            <person name="Grouzdev D."/>
        </authorList>
    </citation>
    <scope>NUCLEOTIDE SEQUENCE [LARGE SCALE GENOMIC DNA]</scope>
    <source>
        <strain evidence="1 2">SpK</strain>
    </source>
</reference>
<evidence type="ECO:0000313" key="2">
    <source>
        <dbReference type="Proteomes" id="UP000480684"/>
    </source>
</evidence>
<dbReference type="Gene3D" id="2.60.120.200">
    <property type="match status" value="1"/>
</dbReference>
<gene>
    <name evidence="1" type="ORF">G4223_07680</name>
</gene>
<proteinExistence type="predicted"/>
<dbReference type="EMBL" id="JAAIYP010000034">
    <property type="protein sequence ID" value="NFV79987.1"/>
    <property type="molecule type" value="Genomic_DNA"/>
</dbReference>
<dbReference type="SUPFAM" id="SSF49899">
    <property type="entry name" value="Concanavalin A-like lectins/glucanases"/>
    <property type="match status" value="1"/>
</dbReference>
<accession>A0A7C9UTC7</accession>
<dbReference type="AlphaFoldDB" id="A0A7C9UTC7"/>
<protein>
    <submittedName>
        <fullName evidence="1">LamG domain-containing protein</fullName>
    </submittedName>
</protein>
<keyword evidence="2" id="KW-1185">Reference proteome</keyword>
<dbReference type="InterPro" id="IPR013320">
    <property type="entry name" value="ConA-like_dom_sf"/>
</dbReference>
<evidence type="ECO:0000313" key="1">
    <source>
        <dbReference type="EMBL" id="NFV79987.1"/>
    </source>
</evidence>
<organism evidence="1 2">
    <name type="scientific">Magnetospirillum aberrantis SpK</name>
    <dbReference type="NCBI Taxonomy" id="908842"/>
    <lineage>
        <taxon>Bacteria</taxon>
        <taxon>Pseudomonadati</taxon>
        <taxon>Pseudomonadota</taxon>
        <taxon>Alphaproteobacteria</taxon>
        <taxon>Rhodospirillales</taxon>
        <taxon>Rhodospirillaceae</taxon>
        <taxon>Magnetospirillum</taxon>
    </lineage>
</organism>
<comment type="caution">
    <text evidence="1">The sequence shown here is derived from an EMBL/GenBank/DDBJ whole genome shotgun (WGS) entry which is preliminary data.</text>
</comment>
<sequence>MFADSMMMSGVAGEGSYDITNSLLFRGAQYLTRTPSVAGNRRTFTIGGWVRRGSLGVRQRLFYATNGSGDDSTLFNVEISAADQIQISGGATSWRVTSQVFRDPTAWFHVIVIVDTVTQTINLYVNGQQVTVFATSNAITANLLTAVNASGIPHYFGRDGAGNYWRGYIAEPILIDGAALPPDHFGQIDPVTGSWRPKQVLGVDFGTNGFHLGTPWNVADLGGDASGQGNDWTPVGFAASDVVGDSPTNVFATLNSLTPQSIGTDYAYYGNGNTTLTNTSAAGYAVTLGSLAIPNSGKWAFKVDKPATGAPGAGFAGTYWFAGIVKLSQAGRRAGVDGLIWGGAQAAYCGVSDNGCVCNFGAGLTNQSMSSAAASFELLFDFDGNTVTIKRDGANYYSGAIANPGEFVIPFAYAYDAGTTTARFGGFIPSVAGYKNICTANLAATTGATSGTFIGNVNADGPCVYTGAVPETLSVNGNAVIWGTHADRLATGFKIRTASATYNASGTNAWVATYDKKPTVGSNNVPATAQGNP</sequence>